<dbReference type="GO" id="GO:0005737">
    <property type="term" value="C:cytoplasm"/>
    <property type="evidence" value="ECO:0007669"/>
    <property type="project" value="TreeGrafter"/>
</dbReference>
<dbReference type="HAMAP" id="MF_00272">
    <property type="entry name" value="GcvH"/>
    <property type="match status" value="1"/>
</dbReference>
<evidence type="ECO:0000259" key="5">
    <source>
        <dbReference type="PROSITE" id="PS50968"/>
    </source>
</evidence>
<accession>A0A1K1W8A2</accession>
<dbReference type="STRING" id="1122209.SAMN02745752_01317"/>
<feature type="domain" description="Lipoyl-binding" evidence="5">
    <location>
        <begin position="21"/>
        <end position="102"/>
    </location>
</feature>
<dbReference type="GO" id="GO:0005960">
    <property type="term" value="C:glycine cleavage complex"/>
    <property type="evidence" value="ECO:0007669"/>
    <property type="project" value="InterPro"/>
</dbReference>
<evidence type="ECO:0000256" key="2">
    <source>
        <dbReference type="ARBA" id="ARBA00022823"/>
    </source>
</evidence>
<dbReference type="NCBIfam" id="NF002270">
    <property type="entry name" value="PRK01202.1"/>
    <property type="match status" value="1"/>
</dbReference>
<keyword evidence="7" id="KW-1185">Reference proteome</keyword>
<dbReference type="NCBIfam" id="TIGR00527">
    <property type="entry name" value="gcvH"/>
    <property type="match status" value="1"/>
</dbReference>
<evidence type="ECO:0000256" key="3">
    <source>
        <dbReference type="HAMAP-Rule" id="MF_00272"/>
    </source>
</evidence>
<comment type="similarity">
    <text evidence="1 3">Belongs to the GcvH family.</text>
</comment>
<organism evidence="6 7">
    <name type="scientific">Marinospirillum alkaliphilum DSM 21637</name>
    <dbReference type="NCBI Taxonomy" id="1122209"/>
    <lineage>
        <taxon>Bacteria</taxon>
        <taxon>Pseudomonadati</taxon>
        <taxon>Pseudomonadota</taxon>
        <taxon>Gammaproteobacteria</taxon>
        <taxon>Oceanospirillales</taxon>
        <taxon>Oceanospirillaceae</taxon>
        <taxon>Marinospirillum</taxon>
    </lineage>
</organism>
<keyword evidence="2 3" id="KW-0450">Lipoyl</keyword>
<dbReference type="AlphaFoldDB" id="A0A1K1W8A2"/>
<dbReference type="GO" id="GO:0009249">
    <property type="term" value="P:protein lipoylation"/>
    <property type="evidence" value="ECO:0007669"/>
    <property type="project" value="TreeGrafter"/>
</dbReference>
<dbReference type="RefSeq" id="WP_072325547.1">
    <property type="nucleotide sequence ID" value="NZ_FPJW01000003.1"/>
</dbReference>
<dbReference type="InterPro" id="IPR000089">
    <property type="entry name" value="Biotin_lipoyl"/>
</dbReference>
<dbReference type="InterPro" id="IPR017453">
    <property type="entry name" value="GCV_H_sub"/>
</dbReference>
<dbReference type="Pfam" id="PF01597">
    <property type="entry name" value="GCV_H"/>
    <property type="match status" value="1"/>
</dbReference>
<name>A0A1K1W8A2_9GAMM</name>
<dbReference type="PANTHER" id="PTHR11715">
    <property type="entry name" value="GLYCINE CLEAVAGE SYSTEM H PROTEIN"/>
    <property type="match status" value="1"/>
</dbReference>
<gene>
    <name evidence="3" type="primary">gcvH</name>
    <name evidence="6" type="ORF">SAMN02745752_01317</name>
</gene>
<dbReference type="EMBL" id="FPJW01000003">
    <property type="protein sequence ID" value="SFX33069.1"/>
    <property type="molecule type" value="Genomic_DNA"/>
</dbReference>
<proteinExistence type="inferred from homology"/>
<dbReference type="PROSITE" id="PS00189">
    <property type="entry name" value="LIPOYL"/>
    <property type="match status" value="1"/>
</dbReference>
<feature type="modified residue" description="N6-lipoyllysine" evidence="3 4">
    <location>
        <position position="62"/>
    </location>
</feature>
<comment type="function">
    <text evidence="3">The glycine cleavage system catalyzes the degradation of glycine. The H protein shuttles the methylamine group of glycine from the P protein to the T protein.</text>
</comment>
<evidence type="ECO:0000256" key="4">
    <source>
        <dbReference type="PIRSR" id="PIRSR617453-50"/>
    </source>
</evidence>
<evidence type="ECO:0000313" key="6">
    <source>
        <dbReference type="EMBL" id="SFX33069.1"/>
    </source>
</evidence>
<dbReference type="InterPro" id="IPR003016">
    <property type="entry name" value="2-oxoA_DH_lipoyl-BS"/>
</dbReference>
<dbReference type="Proteomes" id="UP000182350">
    <property type="component" value="Unassembled WGS sequence"/>
</dbReference>
<sequence length="128" mass="14075">MSQELRFCATHQWAQREGANRVRVGISEHAAEALGDIVYVELPEPGKQFHAGDVISGIESVKTASEIQSPVSGHLVECNQALDAAPELLNDAPLETWVFVLECDPAELDEEWQDLMDAPTYATLLETL</sequence>
<protein>
    <recommendedName>
        <fullName evidence="3">Glycine cleavage system H protein</fullName>
    </recommendedName>
</protein>
<comment type="cofactor">
    <cofactor evidence="3">
        <name>(R)-lipoate</name>
        <dbReference type="ChEBI" id="CHEBI:83088"/>
    </cofactor>
    <text evidence="3">Binds 1 lipoyl cofactor covalently.</text>
</comment>
<evidence type="ECO:0000313" key="7">
    <source>
        <dbReference type="Proteomes" id="UP000182350"/>
    </source>
</evidence>
<dbReference type="OrthoDB" id="9796712at2"/>
<dbReference type="PROSITE" id="PS50968">
    <property type="entry name" value="BIOTINYL_LIPOYL"/>
    <property type="match status" value="1"/>
</dbReference>
<dbReference type="GO" id="GO:0019464">
    <property type="term" value="P:glycine decarboxylation via glycine cleavage system"/>
    <property type="evidence" value="ECO:0007669"/>
    <property type="project" value="UniProtKB-UniRule"/>
</dbReference>
<comment type="subunit">
    <text evidence="3">The glycine cleavage system is composed of four proteins: P, T, L and H.</text>
</comment>
<dbReference type="InterPro" id="IPR033753">
    <property type="entry name" value="GCV_H/Fam206"/>
</dbReference>
<dbReference type="InterPro" id="IPR011053">
    <property type="entry name" value="Single_hybrid_motif"/>
</dbReference>
<reference evidence="6 7" key="1">
    <citation type="submission" date="2016-11" db="EMBL/GenBank/DDBJ databases">
        <authorList>
            <person name="Jaros S."/>
            <person name="Januszkiewicz K."/>
            <person name="Wedrychowicz H."/>
        </authorList>
    </citation>
    <scope>NUCLEOTIDE SEQUENCE [LARGE SCALE GENOMIC DNA]</scope>
    <source>
        <strain evidence="6 7">DSM 21637</strain>
    </source>
</reference>
<dbReference type="CDD" id="cd06848">
    <property type="entry name" value="GCS_H"/>
    <property type="match status" value="1"/>
</dbReference>
<dbReference type="Gene3D" id="2.40.50.100">
    <property type="match status" value="1"/>
</dbReference>
<dbReference type="SUPFAM" id="SSF51230">
    <property type="entry name" value="Single hybrid motif"/>
    <property type="match status" value="1"/>
</dbReference>
<dbReference type="InterPro" id="IPR002930">
    <property type="entry name" value="GCV_H"/>
</dbReference>
<dbReference type="PANTHER" id="PTHR11715:SF3">
    <property type="entry name" value="GLYCINE CLEAVAGE SYSTEM H PROTEIN-RELATED"/>
    <property type="match status" value="1"/>
</dbReference>
<evidence type="ECO:0000256" key="1">
    <source>
        <dbReference type="ARBA" id="ARBA00009249"/>
    </source>
</evidence>